<feature type="transmembrane region" description="Helical" evidence="4">
    <location>
        <begin position="91"/>
        <end position="111"/>
    </location>
</feature>
<dbReference type="PROSITE" id="PS50850">
    <property type="entry name" value="MFS"/>
    <property type="match status" value="1"/>
</dbReference>
<dbReference type="InterPro" id="IPR020846">
    <property type="entry name" value="MFS_dom"/>
</dbReference>
<dbReference type="GO" id="GO:0022857">
    <property type="term" value="F:transmembrane transporter activity"/>
    <property type="evidence" value="ECO:0007669"/>
    <property type="project" value="InterPro"/>
</dbReference>
<evidence type="ECO:0000313" key="6">
    <source>
        <dbReference type="EMBL" id="PYY66100.1"/>
    </source>
</evidence>
<evidence type="ECO:0000256" key="2">
    <source>
        <dbReference type="ARBA" id="ARBA00022989"/>
    </source>
</evidence>
<feature type="transmembrane region" description="Helical" evidence="4">
    <location>
        <begin position="21"/>
        <end position="42"/>
    </location>
</feature>
<feature type="domain" description="Major facilitator superfamily (MFS) profile" evidence="5">
    <location>
        <begin position="1"/>
        <end position="112"/>
    </location>
</feature>
<dbReference type="Gene3D" id="1.20.1250.20">
    <property type="entry name" value="MFS general substrate transporter like domains"/>
    <property type="match status" value="1"/>
</dbReference>
<feature type="non-terminal residue" evidence="6">
    <location>
        <position position="1"/>
    </location>
</feature>
<dbReference type="OrthoDB" id="9773957at2"/>
<evidence type="ECO:0000256" key="1">
    <source>
        <dbReference type="ARBA" id="ARBA00022692"/>
    </source>
</evidence>
<evidence type="ECO:0000313" key="7">
    <source>
        <dbReference type="Proteomes" id="UP000247437"/>
    </source>
</evidence>
<organism evidence="6 7">
    <name type="scientific">Pseudomonas jessenii</name>
    <dbReference type="NCBI Taxonomy" id="77298"/>
    <lineage>
        <taxon>Bacteria</taxon>
        <taxon>Pseudomonadati</taxon>
        <taxon>Pseudomonadota</taxon>
        <taxon>Gammaproteobacteria</taxon>
        <taxon>Pseudomonadales</taxon>
        <taxon>Pseudomonadaceae</taxon>
        <taxon>Pseudomonas</taxon>
    </lineage>
</organism>
<dbReference type="Proteomes" id="UP000247437">
    <property type="component" value="Unassembled WGS sequence"/>
</dbReference>
<dbReference type="InterPro" id="IPR036259">
    <property type="entry name" value="MFS_trans_sf"/>
</dbReference>
<evidence type="ECO:0000256" key="4">
    <source>
        <dbReference type="SAM" id="Phobius"/>
    </source>
</evidence>
<dbReference type="EMBL" id="PDLL01001167">
    <property type="protein sequence ID" value="PYY66100.1"/>
    <property type="molecule type" value="Genomic_DNA"/>
</dbReference>
<dbReference type="AlphaFoldDB" id="A0A2W0E9A7"/>
<gene>
    <name evidence="6" type="ORF">CRX42_34300</name>
</gene>
<evidence type="ECO:0000256" key="3">
    <source>
        <dbReference type="ARBA" id="ARBA00023136"/>
    </source>
</evidence>
<reference evidence="6 7" key="1">
    <citation type="journal article" date="2018" name="Appl. Microbiol. Biotechnol.">
        <title>Characterization of the caprolactam degradation pathway in Pseudomonas jessenii using mass spectrometry-based proteomics.</title>
        <authorList>
            <person name="Otzen M."/>
            <person name="Palacio C."/>
            <person name="Janssen D.B."/>
        </authorList>
    </citation>
    <scope>NUCLEOTIDE SEQUENCE [LARGE SCALE GENOMIC DNA]</scope>
    <source>
        <strain evidence="6 7">GO3</strain>
    </source>
</reference>
<protein>
    <submittedName>
        <fullName evidence="6">MFS transporter</fullName>
    </submittedName>
</protein>
<proteinExistence type="predicted"/>
<evidence type="ECO:0000259" key="5">
    <source>
        <dbReference type="PROSITE" id="PS50850"/>
    </source>
</evidence>
<dbReference type="SUPFAM" id="SSF103473">
    <property type="entry name" value="MFS general substrate transporter"/>
    <property type="match status" value="1"/>
</dbReference>
<name>A0A2W0E9A7_PSEJE</name>
<keyword evidence="2 4" id="KW-1133">Transmembrane helix</keyword>
<keyword evidence="3 4" id="KW-0472">Membrane</keyword>
<keyword evidence="1 4" id="KW-0812">Transmembrane</keyword>
<accession>A0A2W0E9A7</accession>
<feature type="transmembrane region" description="Helical" evidence="4">
    <location>
        <begin position="49"/>
        <end position="71"/>
    </location>
</feature>
<sequence>AVLYVLGAIGLFLSAWLSVPVLQLAALCLVAFALFSCTAVFWTLPGRFFAGASAAAGIALINSVGNLGGYLGPFVIGALKEYTGNLASGLYFLSGVMVFGLILTGVVYHLLERKHVLPADEFAASARGASRT</sequence>
<comment type="caution">
    <text evidence="6">The sequence shown here is derived from an EMBL/GenBank/DDBJ whole genome shotgun (WGS) entry which is preliminary data.</text>
</comment>